<dbReference type="Pfam" id="PF00072">
    <property type="entry name" value="Response_reg"/>
    <property type="match status" value="1"/>
</dbReference>
<dbReference type="PANTHER" id="PTHR43228:SF1">
    <property type="entry name" value="TWO-COMPONENT RESPONSE REGULATOR ARR22"/>
    <property type="match status" value="1"/>
</dbReference>
<feature type="domain" description="Response regulatory" evidence="2">
    <location>
        <begin position="17"/>
        <end position="132"/>
    </location>
</feature>
<evidence type="ECO:0000256" key="1">
    <source>
        <dbReference type="PROSITE-ProRule" id="PRU00169"/>
    </source>
</evidence>
<dbReference type="EnsemblPlants" id="AUR62032728-RA">
    <property type="protein sequence ID" value="AUR62032728-RA:cds"/>
    <property type="gene ID" value="AUR62032728"/>
</dbReference>
<organism evidence="3 4">
    <name type="scientific">Chenopodium quinoa</name>
    <name type="common">Quinoa</name>
    <dbReference type="NCBI Taxonomy" id="63459"/>
    <lineage>
        <taxon>Eukaryota</taxon>
        <taxon>Viridiplantae</taxon>
        <taxon>Streptophyta</taxon>
        <taxon>Embryophyta</taxon>
        <taxon>Tracheophyta</taxon>
        <taxon>Spermatophyta</taxon>
        <taxon>Magnoliopsida</taxon>
        <taxon>eudicotyledons</taxon>
        <taxon>Gunneridae</taxon>
        <taxon>Pentapetalae</taxon>
        <taxon>Caryophyllales</taxon>
        <taxon>Chenopodiaceae</taxon>
        <taxon>Chenopodioideae</taxon>
        <taxon>Atripliceae</taxon>
        <taxon>Chenopodium</taxon>
    </lineage>
</organism>
<keyword evidence="4" id="KW-1185">Reference proteome</keyword>
<dbReference type="OMA" id="NHILAKF"/>
<dbReference type="CDD" id="cd17546">
    <property type="entry name" value="REC_hyHK_CKI1_RcsC-like"/>
    <property type="match status" value="1"/>
</dbReference>
<dbReference type="KEGG" id="cqi:110704730"/>
<comment type="caution">
    <text evidence="1">Lacks conserved residue(s) required for the propagation of feature annotation.</text>
</comment>
<evidence type="ECO:0000313" key="3">
    <source>
        <dbReference type="EnsemblPlants" id="AUR62032728-RA:cds"/>
    </source>
</evidence>
<dbReference type="InterPro" id="IPR052048">
    <property type="entry name" value="ST_Response_Regulator"/>
</dbReference>
<dbReference type="SMR" id="A0A803MN77"/>
<dbReference type="PANTHER" id="PTHR43228">
    <property type="entry name" value="TWO-COMPONENT RESPONSE REGULATOR"/>
    <property type="match status" value="1"/>
</dbReference>
<dbReference type="AlphaFoldDB" id="A0A803MN77"/>
<dbReference type="InterPro" id="IPR001789">
    <property type="entry name" value="Sig_transdc_resp-reg_receiver"/>
</dbReference>
<dbReference type="Proteomes" id="UP000596660">
    <property type="component" value="Unplaced"/>
</dbReference>
<dbReference type="InterPro" id="IPR011006">
    <property type="entry name" value="CheY-like_superfamily"/>
</dbReference>
<dbReference type="OrthoDB" id="21225at2759"/>
<dbReference type="GeneID" id="110704730"/>
<reference evidence="3" key="1">
    <citation type="journal article" date="2017" name="Nature">
        <title>The genome of Chenopodium quinoa.</title>
        <authorList>
            <person name="Jarvis D.E."/>
            <person name="Ho Y.S."/>
            <person name="Lightfoot D.J."/>
            <person name="Schmoeckel S.M."/>
            <person name="Li B."/>
            <person name="Borm T.J.A."/>
            <person name="Ohyanagi H."/>
            <person name="Mineta K."/>
            <person name="Michell C.T."/>
            <person name="Saber N."/>
            <person name="Kharbatia N.M."/>
            <person name="Rupper R.R."/>
            <person name="Sharp A.R."/>
            <person name="Dally N."/>
            <person name="Boughton B.A."/>
            <person name="Woo Y.H."/>
            <person name="Gao G."/>
            <person name="Schijlen E.G.W.M."/>
            <person name="Guo X."/>
            <person name="Momin A.A."/>
            <person name="Negrao S."/>
            <person name="Al-Babili S."/>
            <person name="Gehring C."/>
            <person name="Roessner U."/>
            <person name="Jung C."/>
            <person name="Murphy K."/>
            <person name="Arold S.T."/>
            <person name="Gojobori T."/>
            <person name="van der Linden C.G."/>
            <person name="van Loo E.N."/>
            <person name="Jellen E.N."/>
            <person name="Maughan P.J."/>
            <person name="Tester M."/>
        </authorList>
    </citation>
    <scope>NUCLEOTIDE SEQUENCE [LARGE SCALE GENOMIC DNA]</scope>
    <source>
        <strain evidence="3">cv. PI 614886</strain>
    </source>
</reference>
<evidence type="ECO:0000313" key="4">
    <source>
        <dbReference type="Proteomes" id="UP000596660"/>
    </source>
</evidence>
<dbReference type="SMART" id="SM00448">
    <property type="entry name" value="REC"/>
    <property type="match status" value="1"/>
</dbReference>
<dbReference type="Gene3D" id="3.40.50.2300">
    <property type="match status" value="1"/>
</dbReference>
<accession>A0A803MN77</accession>
<reference evidence="3" key="2">
    <citation type="submission" date="2021-03" db="UniProtKB">
        <authorList>
            <consortium name="EnsemblPlants"/>
        </authorList>
    </citation>
    <scope>IDENTIFICATION</scope>
</reference>
<dbReference type="SUPFAM" id="SSF52172">
    <property type="entry name" value="CheY-like"/>
    <property type="match status" value="1"/>
</dbReference>
<name>A0A803MN77_CHEQI</name>
<proteinExistence type="predicted"/>
<evidence type="ECO:0000259" key="2">
    <source>
        <dbReference type="PROSITE" id="PS50110"/>
    </source>
</evidence>
<dbReference type="Gramene" id="AUR62032728-RA">
    <property type="protein sequence ID" value="AUR62032728-RA:cds"/>
    <property type="gene ID" value="AUR62032728"/>
</dbReference>
<dbReference type="PROSITE" id="PS50110">
    <property type="entry name" value="RESPONSE_REGULATORY"/>
    <property type="match status" value="1"/>
</dbReference>
<dbReference type="GO" id="GO:0000160">
    <property type="term" value="P:phosphorelay signal transduction system"/>
    <property type="evidence" value="ECO:0007669"/>
    <property type="project" value="InterPro"/>
</dbReference>
<gene>
    <name evidence="3" type="primary">LOC110704730</name>
</gene>
<protein>
    <recommendedName>
        <fullName evidence="2">Response regulatory domain-containing protein</fullName>
    </recommendedName>
</protein>
<dbReference type="RefSeq" id="XP_021738230.1">
    <property type="nucleotide sequence ID" value="XM_021882538.1"/>
</dbReference>
<sequence length="133" mass="14808">MSKMVGDSSISGVKKFTALIVDDNVLVRKVEQAFLNKKGFETKFMENGQEAVNIFNDGNSFDVVIMEMKLPVMDGIQATKELRAMGVKCLIFGMTTSESKSDIQAFIETGLDKCFSKPLDFVMIDKAIKHLEN</sequence>